<dbReference type="GO" id="GO:0005783">
    <property type="term" value="C:endoplasmic reticulum"/>
    <property type="evidence" value="ECO:0007669"/>
    <property type="project" value="TreeGrafter"/>
</dbReference>
<reference evidence="10" key="1">
    <citation type="journal article" date="2016" name="Proc. Natl. Acad. Sci. U.S.A.">
        <title>Comparative genomics of biotechnologically important yeasts.</title>
        <authorList>
            <person name="Riley R."/>
            <person name="Haridas S."/>
            <person name="Wolfe K.H."/>
            <person name="Lopes M.R."/>
            <person name="Hittinger C.T."/>
            <person name="Goeker M."/>
            <person name="Salamov A.A."/>
            <person name="Wisecaver J.H."/>
            <person name="Long T.M."/>
            <person name="Calvey C.H."/>
            <person name="Aerts A.L."/>
            <person name="Barry K.W."/>
            <person name="Choi C."/>
            <person name="Clum A."/>
            <person name="Coughlan A.Y."/>
            <person name="Deshpande S."/>
            <person name="Douglass A.P."/>
            <person name="Hanson S.J."/>
            <person name="Klenk H.-P."/>
            <person name="LaButti K.M."/>
            <person name="Lapidus A."/>
            <person name="Lindquist E.A."/>
            <person name="Lipzen A.M."/>
            <person name="Meier-Kolthoff J.P."/>
            <person name="Ohm R.A."/>
            <person name="Otillar R.P."/>
            <person name="Pangilinan J.L."/>
            <person name="Peng Y."/>
            <person name="Rokas A."/>
            <person name="Rosa C.A."/>
            <person name="Scheuner C."/>
            <person name="Sibirny A.A."/>
            <person name="Slot J.C."/>
            <person name="Stielow J.B."/>
            <person name="Sun H."/>
            <person name="Kurtzman C.P."/>
            <person name="Blackwell M."/>
            <person name="Grigoriev I.V."/>
            <person name="Jeffries T.W."/>
        </authorList>
    </citation>
    <scope>NUCLEOTIDE SEQUENCE [LARGE SCALE GENOMIC DNA]</scope>
    <source>
        <strain evidence="10">NRRL Y-1626</strain>
    </source>
</reference>
<evidence type="ECO:0000256" key="3">
    <source>
        <dbReference type="ARBA" id="ARBA00022692"/>
    </source>
</evidence>
<accession>A0A1B7T8A3</accession>
<dbReference type="EMBL" id="LXPE01000313">
    <property type="protein sequence ID" value="OBA24966.1"/>
    <property type="molecule type" value="Genomic_DNA"/>
</dbReference>
<keyword evidence="10" id="KW-1185">Reference proteome</keyword>
<evidence type="ECO:0000256" key="4">
    <source>
        <dbReference type="ARBA" id="ARBA00022989"/>
    </source>
</evidence>
<feature type="compositionally biased region" description="Acidic residues" evidence="7">
    <location>
        <begin position="44"/>
        <end position="62"/>
    </location>
</feature>
<keyword evidence="3 8" id="KW-0812">Transmembrane</keyword>
<comment type="similarity">
    <text evidence="2 6">Belongs to the CDC50/LEM3 family.</text>
</comment>
<feature type="region of interest" description="Disordered" evidence="7">
    <location>
        <begin position="1"/>
        <end position="64"/>
    </location>
</feature>
<dbReference type="Pfam" id="PF03381">
    <property type="entry name" value="CDC50"/>
    <property type="match status" value="1"/>
</dbReference>
<dbReference type="OrthoDB" id="340608at2759"/>
<keyword evidence="4 8" id="KW-1133">Transmembrane helix</keyword>
<dbReference type="PIRSF" id="PIRSF015840">
    <property type="entry name" value="DUF284_TM_euk"/>
    <property type="match status" value="1"/>
</dbReference>
<evidence type="ECO:0000256" key="8">
    <source>
        <dbReference type="SAM" id="Phobius"/>
    </source>
</evidence>
<dbReference type="PANTHER" id="PTHR10926">
    <property type="entry name" value="CELL CYCLE CONTROL PROTEIN 50"/>
    <property type="match status" value="1"/>
</dbReference>
<dbReference type="GO" id="GO:0005886">
    <property type="term" value="C:plasma membrane"/>
    <property type="evidence" value="ECO:0007669"/>
    <property type="project" value="TreeGrafter"/>
</dbReference>
<dbReference type="PANTHER" id="PTHR10926:SF20">
    <property type="entry name" value="PHOSPHOLIPID-TRANSPORTING ATPASE ACCESSORY SUBUNIT LEM3"/>
    <property type="match status" value="1"/>
</dbReference>
<dbReference type="GO" id="GO:0005794">
    <property type="term" value="C:Golgi apparatus"/>
    <property type="evidence" value="ECO:0007669"/>
    <property type="project" value="TreeGrafter"/>
</dbReference>
<evidence type="ECO:0000256" key="5">
    <source>
        <dbReference type="ARBA" id="ARBA00023136"/>
    </source>
</evidence>
<dbReference type="GO" id="GO:0045332">
    <property type="term" value="P:phospholipid translocation"/>
    <property type="evidence" value="ECO:0007669"/>
    <property type="project" value="UniProtKB-UniRule"/>
</dbReference>
<feature type="transmembrane region" description="Helical" evidence="8">
    <location>
        <begin position="400"/>
        <end position="425"/>
    </location>
</feature>
<dbReference type="Proteomes" id="UP000092321">
    <property type="component" value="Unassembled WGS sequence"/>
</dbReference>
<dbReference type="AlphaFoldDB" id="A0A1B7T8A3"/>
<feature type="compositionally biased region" description="Polar residues" evidence="7">
    <location>
        <begin position="9"/>
        <end position="18"/>
    </location>
</feature>
<comment type="caution">
    <text evidence="9">The sequence shown here is derived from an EMBL/GenBank/DDBJ whole genome shotgun (WGS) entry which is preliminary data.</text>
</comment>
<feature type="transmembrane region" description="Helical" evidence="8">
    <location>
        <begin position="92"/>
        <end position="114"/>
    </location>
</feature>
<protein>
    <submittedName>
        <fullName evidence="9">CDC50-domain-containing protein</fullName>
    </submittedName>
</protein>
<evidence type="ECO:0000313" key="9">
    <source>
        <dbReference type="EMBL" id="OBA24966.1"/>
    </source>
</evidence>
<evidence type="ECO:0000256" key="7">
    <source>
        <dbReference type="SAM" id="MobiDB-lite"/>
    </source>
</evidence>
<gene>
    <name evidence="9" type="ORF">HANVADRAFT_54205</name>
</gene>
<name>A0A1B7T8A3_9ASCO</name>
<evidence type="ECO:0000256" key="6">
    <source>
        <dbReference type="PIRNR" id="PIRNR015840"/>
    </source>
</evidence>
<comment type="subcellular location">
    <subcellularLocation>
        <location evidence="1">Membrane</location>
    </subcellularLocation>
</comment>
<evidence type="ECO:0000313" key="10">
    <source>
        <dbReference type="Proteomes" id="UP000092321"/>
    </source>
</evidence>
<sequence length="440" mass="50060">MTGGKQEVSRTSLSSYPQRYSVEEADEYEARPSRPSRVQGMMELGEEEYSDEFNSDEEDEDENKNILSKRPKDTAFIQQRIRSYNPIFTPKLTVTIFFAICAIFVLFGGIMISISKKTNEVIIYYQECSSMASTTSYVDIPDQYVESYFYQLKDPTSNTLNAQWKYTVDEDAVDTGNSYSENGTCSIRFTTPYVIKHPLFMSYLLKDYYSNHRRYALSFNEDQLEGVATSIDEVRTSTGIKCAELYKDSETGKQIYPCGLIANAMFNDTFSSTLTNVNNNAENLDFTTTGITWGDNSNRFKKTKLNYSDIAPPPYWKQLYPDGYNETNVPDISTWEHFQNWMDNPALPVFSKLMGKSLTGSLVPGTYQMDIGLNWPVREFHGQKAFYLTHTSSIGGRNNFLGMVYLIGGLICFAAVVIVIIGRLVSGRRNGDKSRLSWNQ</sequence>
<keyword evidence="5 6" id="KW-0472">Membrane</keyword>
<dbReference type="InterPro" id="IPR005045">
    <property type="entry name" value="CDC50/LEM3_fam"/>
</dbReference>
<organism evidence="9 10">
    <name type="scientific">Hanseniaspora valbyensis NRRL Y-1626</name>
    <dbReference type="NCBI Taxonomy" id="766949"/>
    <lineage>
        <taxon>Eukaryota</taxon>
        <taxon>Fungi</taxon>
        <taxon>Dikarya</taxon>
        <taxon>Ascomycota</taxon>
        <taxon>Saccharomycotina</taxon>
        <taxon>Saccharomycetes</taxon>
        <taxon>Saccharomycodales</taxon>
        <taxon>Saccharomycodaceae</taxon>
        <taxon>Hanseniaspora</taxon>
    </lineage>
</organism>
<evidence type="ECO:0000256" key="1">
    <source>
        <dbReference type="ARBA" id="ARBA00004370"/>
    </source>
</evidence>
<evidence type="ECO:0000256" key="2">
    <source>
        <dbReference type="ARBA" id="ARBA00009457"/>
    </source>
</evidence>
<proteinExistence type="inferred from homology"/>